<dbReference type="CDD" id="cd02966">
    <property type="entry name" value="TlpA_like_family"/>
    <property type="match status" value="1"/>
</dbReference>
<sequence>MRRTLVAVVLTALLAMSACASSGAETAPTPSATADLNALRVQYGLPECPETDQNAEPVADGLPKTALPCLGTDQVVNLAGLPREPMVVNFWAQWCGPCREESAFLTEASAEADGVTFLGINYQDPQPDWAIEFAGLVGWTYPHVMDMERTLQTPLKVPGLPVTLFVASDGRVVGRHVGGIDSTQQLRNLMAEYLGVS</sequence>
<evidence type="ECO:0000256" key="2">
    <source>
        <dbReference type="ARBA" id="ARBA00022748"/>
    </source>
</evidence>
<dbReference type="PROSITE" id="PS51352">
    <property type="entry name" value="THIOREDOXIN_2"/>
    <property type="match status" value="1"/>
</dbReference>
<dbReference type="GO" id="GO:0016491">
    <property type="term" value="F:oxidoreductase activity"/>
    <property type="evidence" value="ECO:0007669"/>
    <property type="project" value="InterPro"/>
</dbReference>
<evidence type="ECO:0000256" key="6">
    <source>
        <dbReference type="SAM" id="SignalP"/>
    </source>
</evidence>
<dbReference type="Gene3D" id="3.40.30.10">
    <property type="entry name" value="Glutaredoxin"/>
    <property type="match status" value="1"/>
</dbReference>
<dbReference type="PANTHER" id="PTHR42852">
    <property type="entry name" value="THIOL:DISULFIDE INTERCHANGE PROTEIN DSBE"/>
    <property type="match status" value="1"/>
</dbReference>
<feature type="signal peptide" evidence="6">
    <location>
        <begin position="1"/>
        <end position="20"/>
    </location>
</feature>
<feature type="chain" id="PRO_5038903768" evidence="6">
    <location>
        <begin position="21"/>
        <end position="197"/>
    </location>
</feature>
<keyword evidence="3" id="KW-0735">Signal-anchor</keyword>
<proteinExistence type="predicted"/>
<dbReference type="InterPro" id="IPR036249">
    <property type="entry name" value="Thioredoxin-like_sf"/>
</dbReference>
<keyword evidence="5" id="KW-0676">Redox-active center</keyword>
<dbReference type="GO" id="GO:0017004">
    <property type="term" value="P:cytochrome complex assembly"/>
    <property type="evidence" value="ECO:0007669"/>
    <property type="project" value="UniProtKB-KW"/>
</dbReference>
<comment type="caution">
    <text evidence="8">The sequence shown here is derived from an EMBL/GenBank/DDBJ whole genome shotgun (WGS) entry which is preliminary data.</text>
</comment>
<evidence type="ECO:0000256" key="1">
    <source>
        <dbReference type="ARBA" id="ARBA00004196"/>
    </source>
</evidence>
<dbReference type="PROSITE" id="PS00194">
    <property type="entry name" value="THIOREDOXIN_1"/>
    <property type="match status" value="1"/>
</dbReference>
<accession>A0A3M0G851</accession>
<keyword evidence="2" id="KW-0201">Cytochrome c-type biogenesis</keyword>
<gene>
    <name evidence="8" type="ORF">EAX62_00595</name>
</gene>
<keyword evidence="6" id="KW-0732">Signal</keyword>
<dbReference type="OrthoDB" id="9796554at2"/>
<keyword evidence="3" id="KW-0812">Transmembrane</keyword>
<evidence type="ECO:0000313" key="8">
    <source>
        <dbReference type="EMBL" id="RMB61210.1"/>
    </source>
</evidence>
<comment type="subcellular location">
    <subcellularLocation>
        <location evidence="1">Cell envelope</location>
    </subcellularLocation>
</comment>
<evidence type="ECO:0000313" key="9">
    <source>
        <dbReference type="Proteomes" id="UP000275256"/>
    </source>
</evidence>
<protein>
    <submittedName>
        <fullName evidence="8">TlpA family protein disulfide reductase</fullName>
    </submittedName>
</protein>
<organism evidence="8 9">
    <name type="scientific">Tessaracoccus antarcticus</name>
    <dbReference type="NCBI Taxonomy" id="2479848"/>
    <lineage>
        <taxon>Bacteria</taxon>
        <taxon>Bacillati</taxon>
        <taxon>Actinomycetota</taxon>
        <taxon>Actinomycetes</taxon>
        <taxon>Propionibacteriales</taxon>
        <taxon>Propionibacteriaceae</taxon>
        <taxon>Tessaracoccus</taxon>
    </lineage>
</organism>
<dbReference type="PROSITE" id="PS51257">
    <property type="entry name" value="PROKAR_LIPOPROTEIN"/>
    <property type="match status" value="1"/>
</dbReference>
<dbReference type="RefSeq" id="WP_121899756.1">
    <property type="nucleotide sequence ID" value="NZ_REFW01000001.1"/>
</dbReference>
<evidence type="ECO:0000256" key="3">
    <source>
        <dbReference type="ARBA" id="ARBA00022968"/>
    </source>
</evidence>
<dbReference type="Pfam" id="PF08534">
    <property type="entry name" value="Redoxin"/>
    <property type="match status" value="1"/>
</dbReference>
<dbReference type="GO" id="GO:0030313">
    <property type="term" value="C:cell envelope"/>
    <property type="evidence" value="ECO:0007669"/>
    <property type="project" value="UniProtKB-SubCell"/>
</dbReference>
<dbReference type="EMBL" id="REFW01000001">
    <property type="protein sequence ID" value="RMB61210.1"/>
    <property type="molecule type" value="Genomic_DNA"/>
</dbReference>
<dbReference type="InterPro" id="IPR013766">
    <property type="entry name" value="Thioredoxin_domain"/>
</dbReference>
<dbReference type="SUPFAM" id="SSF52833">
    <property type="entry name" value="Thioredoxin-like"/>
    <property type="match status" value="1"/>
</dbReference>
<dbReference type="InterPro" id="IPR013740">
    <property type="entry name" value="Redoxin"/>
</dbReference>
<dbReference type="AlphaFoldDB" id="A0A3M0G851"/>
<dbReference type="PANTHER" id="PTHR42852:SF6">
    <property type="entry name" value="THIOL:DISULFIDE INTERCHANGE PROTEIN DSBE"/>
    <property type="match status" value="1"/>
</dbReference>
<evidence type="ECO:0000259" key="7">
    <source>
        <dbReference type="PROSITE" id="PS51352"/>
    </source>
</evidence>
<reference evidence="8 9" key="1">
    <citation type="submission" date="2018-10" db="EMBL/GenBank/DDBJ databases">
        <title>Tessaracoccus antarcticuss sp. nov., isolated from sediment.</title>
        <authorList>
            <person name="Zhou L.Y."/>
            <person name="Du Z.J."/>
        </authorList>
    </citation>
    <scope>NUCLEOTIDE SEQUENCE [LARGE SCALE GENOMIC DNA]</scope>
    <source>
        <strain evidence="8 9">JDX10</strain>
    </source>
</reference>
<dbReference type="Proteomes" id="UP000275256">
    <property type="component" value="Unassembled WGS sequence"/>
</dbReference>
<feature type="domain" description="Thioredoxin" evidence="7">
    <location>
        <begin position="56"/>
        <end position="195"/>
    </location>
</feature>
<keyword evidence="4" id="KW-1015">Disulfide bond</keyword>
<dbReference type="InterPro" id="IPR017937">
    <property type="entry name" value="Thioredoxin_CS"/>
</dbReference>
<evidence type="ECO:0000256" key="4">
    <source>
        <dbReference type="ARBA" id="ARBA00023157"/>
    </source>
</evidence>
<name>A0A3M0G851_9ACTN</name>
<evidence type="ECO:0000256" key="5">
    <source>
        <dbReference type="ARBA" id="ARBA00023284"/>
    </source>
</evidence>
<dbReference type="InterPro" id="IPR050553">
    <property type="entry name" value="Thioredoxin_ResA/DsbE_sf"/>
</dbReference>
<keyword evidence="9" id="KW-1185">Reference proteome</keyword>